<proteinExistence type="predicted"/>
<evidence type="ECO:0000313" key="2">
    <source>
        <dbReference type="Proteomes" id="UP000199597"/>
    </source>
</evidence>
<name>A0A1H1RCN5_9MICO</name>
<evidence type="ECO:0000313" key="1">
    <source>
        <dbReference type="EMBL" id="SDS33537.1"/>
    </source>
</evidence>
<keyword evidence="2" id="KW-1185">Reference proteome</keyword>
<dbReference type="AlphaFoldDB" id="A0A1H1RCN5"/>
<organism evidence="1 2">
    <name type="scientific">Brevibacterium siliguriense</name>
    <dbReference type="NCBI Taxonomy" id="1136497"/>
    <lineage>
        <taxon>Bacteria</taxon>
        <taxon>Bacillati</taxon>
        <taxon>Actinomycetota</taxon>
        <taxon>Actinomycetes</taxon>
        <taxon>Micrococcales</taxon>
        <taxon>Brevibacteriaceae</taxon>
        <taxon>Brevibacterium</taxon>
    </lineage>
</organism>
<gene>
    <name evidence="1" type="ORF">SAMN04489752_1486</name>
</gene>
<dbReference type="Proteomes" id="UP000199597">
    <property type="component" value="Chromosome I"/>
</dbReference>
<accession>A0A1H1RCN5</accession>
<reference evidence="2" key="1">
    <citation type="submission" date="2016-10" db="EMBL/GenBank/DDBJ databases">
        <authorList>
            <person name="Varghese N."/>
            <person name="Submissions S."/>
        </authorList>
    </citation>
    <scope>NUCLEOTIDE SEQUENCE [LARGE SCALE GENOMIC DNA]</scope>
    <source>
        <strain evidence="2">DSM 23676</strain>
    </source>
</reference>
<sequence>MKPFRIVGATVDLTEESLREFEGGGNARVTIVFGRKLNSFEQRRVRSEVENRVNDDARVNVSSTKAVIETREFEAVKSFIEAANSYSQEWTEDAGRELDRVKTELQGVQDGLKSLVRWQKPQQQFL</sequence>
<protein>
    <submittedName>
        <fullName evidence="1">Uncharacterized protein</fullName>
    </submittedName>
</protein>
<dbReference type="EMBL" id="LT629766">
    <property type="protein sequence ID" value="SDS33537.1"/>
    <property type="molecule type" value="Genomic_DNA"/>
</dbReference>